<reference evidence="12 13" key="1">
    <citation type="journal article" date="2018" name="BMC Genomics">
        <title>Genomic evidence for intraspecific hybridization in a clonal and extremely halotolerant yeast.</title>
        <authorList>
            <person name="Gostincar C."/>
            <person name="Stajich J.E."/>
            <person name="Zupancic J."/>
            <person name="Zalar P."/>
            <person name="Gunde-Cimerman N."/>
        </authorList>
    </citation>
    <scope>NUCLEOTIDE SEQUENCE [LARGE SCALE GENOMIC DNA]</scope>
    <source>
        <strain evidence="12 13">EXF-151</strain>
    </source>
</reference>
<comment type="subcellular location">
    <subcellularLocation>
        <location evidence="3">Nucleus</location>
        <location evidence="3">PML body</location>
    </subcellularLocation>
</comment>
<keyword evidence="6" id="KW-0227">DNA damage</keyword>
<dbReference type="Pfam" id="PF03372">
    <property type="entry name" value="Exo_endo_phos"/>
    <property type="match status" value="1"/>
</dbReference>
<evidence type="ECO:0000256" key="9">
    <source>
        <dbReference type="ARBA" id="ARBA00023204"/>
    </source>
</evidence>
<evidence type="ECO:0000256" key="3">
    <source>
        <dbReference type="ARBA" id="ARBA00004322"/>
    </source>
</evidence>
<dbReference type="InterPro" id="IPR051547">
    <property type="entry name" value="TDP2-like"/>
</dbReference>
<dbReference type="GO" id="GO:0003697">
    <property type="term" value="F:single-stranded DNA binding"/>
    <property type="evidence" value="ECO:0007669"/>
    <property type="project" value="TreeGrafter"/>
</dbReference>
<comment type="cofactor">
    <cofactor evidence="1">
        <name>Mn(2+)</name>
        <dbReference type="ChEBI" id="CHEBI:29035"/>
    </cofactor>
</comment>
<evidence type="ECO:0000256" key="2">
    <source>
        <dbReference type="ARBA" id="ARBA00001946"/>
    </source>
</evidence>
<evidence type="ECO:0000256" key="6">
    <source>
        <dbReference type="ARBA" id="ARBA00022763"/>
    </source>
</evidence>
<evidence type="ECO:0000256" key="8">
    <source>
        <dbReference type="ARBA" id="ARBA00022842"/>
    </source>
</evidence>
<comment type="cofactor">
    <cofactor evidence="2">
        <name>Mg(2+)</name>
        <dbReference type="ChEBI" id="CHEBI:18420"/>
    </cofactor>
</comment>
<evidence type="ECO:0000256" key="10">
    <source>
        <dbReference type="ARBA" id="ARBA00023242"/>
    </source>
</evidence>
<evidence type="ECO:0000256" key="7">
    <source>
        <dbReference type="ARBA" id="ARBA00022801"/>
    </source>
</evidence>
<keyword evidence="10" id="KW-0539">Nucleus</keyword>
<dbReference type="Proteomes" id="UP000270230">
    <property type="component" value="Unassembled WGS sequence"/>
</dbReference>
<dbReference type="SUPFAM" id="SSF56219">
    <property type="entry name" value="DNase I-like"/>
    <property type="match status" value="1"/>
</dbReference>
<evidence type="ECO:0000313" key="13">
    <source>
        <dbReference type="Proteomes" id="UP000270230"/>
    </source>
</evidence>
<comment type="caution">
    <text evidence="12">The sequence shown here is derived from an EMBL/GenBank/DDBJ whole genome shotgun (WGS) entry which is preliminary data.</text>
</comment>
<proteinExistence type="predicted"/>
<dbReference type="Gene3D" id="3.60.10.10">
    <property type="entry name" value="Endonuclease/exonuclease/phosphatase"/>
    <property type="match status" value="1"/>
</dbReference>
<dbReference type="GO" id="GO:0046872">
    <property type="term" value="F:metal ion binding"/>
    <property type="evidence" value="ECO:0007669"/>
    <property type="project" value="UniProtKB-KW"/>
</dbReference>
<keyword evidence="4" id="KW-0540">Nuclease</keyword>
<dbReference type="PANTHER" id="PTHR15822:SF4">
    <property type="entry name" value="TYROSYL-DNA PHOSPHODIESTERASE 2"/>
    <property type="match status" value="1"/>
</dbReference>
<dbReference type="OrthoDB" id="9975959at2759"/>
<keyword evidence="5" id="KW-0479">Metal-binding</keyword>
<evidence type="ECO:0000256" key="5">
    <source>
        <dbReference type="ARBA" id="ARBA00022723"/>
    </source>
</evidence>
<evidence type="ECO:0000256" key="1">
    <source>
        <dbReference type="ARBA" id="ARBA00001936"/>
    </source>
</evidence>
<keyword evidence="8" id="KW-0460">Magnesium</keyword>
<dbReference type="PANTHER" id="PTHR15822">
    <property type="entry name" value="TRAF AND TNF RECEPTOR-ASSOCIATED PROTEIN"/>
    <property type="match status" value="1"/>
</dbReference>
<dbReference type="GO" id="GO:0004518">
    <property type="term" value="F:nuclease activity"/>
    <property type="evidence" value="ECO:0007669"/>
    <property type="project" value="UniProtKB-KW"/>
</dbReference>
<dbReference type="GO" id="GO:0070260">
    <property type="term" value="F:5'-tyrosyl-DNA phosphodiesterase activity"/>
    <property type="evidence" value="ECO:0007669"/>
    <property type="project" value="TreeGrafter"/>
</dbReference>
<dbReference type="CDD" id="cd09080">
    <property type="entry name" value="TDP2"/>
    <property type="match status" value="1"/>
</dbReference>
<evidence type="ECO:0000313" key="12">
    <source>
        <dbReference type="EMBL" id="RMY55961.1"/>
    </source>
</evidence>
<evidence type="ECO:0000256" key="4">
    <source>
        <dbReference type="ARBA" id="ARBA00022722"/>
    </source>
</evidence>
<dbReference type="EMBL" id="QWIN01000227">
    <property type="protein sequence ID" value="RMY55961.1"/>
    <property type="molecule type" value="Genomic_DNA"/>
</dbReference>
<dbReference type="AlphaFoldDB" id="A0A3M7CV48"/>
<dbReference type="InterPro" id="IPR005135">
    <property type="entry name" value="Endo/exonuclease/phosphatase"/>
</dbReference>
<accession>A0A3M7CV48</accession>
<dbReference type="GO" id="GO:0005737">
    <property type="term" value="C:cytoplasm"/>
    <property type="evidence" value="ECO:0007669"/>
    <property type="project" value="TreeGrafter"/>
</dbReference>
<name>A0A3M7CV48_HORWE</name>
<evidence type="ECO:0000259" key="11">
    <source>
        <dbReference type="Pfam" id="PF03372"/>
    </source>
</evidence>
<protein>
    <recommendedName>
        <fullName evidence="11">Endonuclease/exonuclease/phosphatase domain-containing protein</fullName>
    </recommendedName>
</protein>
<organism evidence="12 13">
    <name type="scientific">Hortaea werneckii</name>
    <name type="common">Black yeast</name>
    <name type="synonym">Cladosporium werneckii</name>
    <dbReference type="NCBI Taxonomy" id="91943"/>
    <lineage>
        <taxon>Eukaryota</taxon>
        <taxon>Fungi</taxon>
        <taxon>Dikarya</taxon>
        <taxon>Ascomycota</taxon>
        <taxon>Pezizomycotina</taxon>
        <taxon>Dothideomycetes</taxon>
        <taxon>Dothideomycetidae</taxon>
        <taxon>Mycosphaerellales</taxon>
        <taxon>Teratosphaeriaceae</taxon>
        <taxon>Hortaea</taxon>
    </lineage>
</organism>
<dbReference type="GO" id="GO:0006302">
    <property type="term" value="P:double-strand break repair"/>
    <property type="evidence" value="ECO:0007669"/>
    <property type="project" value="TreeGrafter"/>
</dbReference>
<keyword evidence="9" id="KW-0234">DNA repair</keyword>
<keyword evidence="7" id="KW-0378">Hydrolase</keyword>
<feature type="domain" description="Endonuclease/exonuclease/phosphatase" evidence="11">
    <location>
        <begin position="4"/>
        <end position="255"/>
    </location>
</feature>
<dbReference type="InterPro" id="IPR036691">
    <property type="entry name" value="Endo/exonu/phosph_ase_sf"/>
</dbReference>
<dbReference type="VEuPathDB" id="FungiDB:BTJ68_08664"/>
<gene>
    <name evidence="12" type="ORF">D0865_03896</name>
</gene>
<sequence length="270" mass="31347">MLYSWNIDFMLPFPDSRMRIALRHLEHQVSRQNSSTATVIFLSECLLSDLRLIASDPWIRRTFHITDKDGSYWQSGHYDRRLPIESCFRVHYKQTRMERDALFVDLKMGEQGKLIRLCNTHLESLALDPPLRPLQMQLCAKYMHESTVDGAILAGDLNAIQDFDRRLHSDNDLTDAYLELGGIEDDAEAGHTWGQQAATAQHQQFGTSRMDKIFFCGDVMCTAFERFGADIELRDEGEREEVLSLGFDRPWITDHLGVRSEFSLREWLMR</sequence>